<reference evidence="2" key="2">
    <citation type="journal article" date="2022" name="Microbiol. Resour. Announc.">
        <title>Whole-Genome Sequence of Entomortierella parvispora E1425, a Mucoromycotan Fungus Associated with Burkholderiaceae-Related Endosymbiotic Bacteria.</title>
        <authorList>
            <person name="Herlambang A."/>
            <person name="Guo Y."/>
            <person name="Takashima Y."/>
            <person name="Narisawa K."/>
            <person name="Ohta H."/>
            <person name="Nishizawa T."/>
        </authorList>
    </citation>
    <scope>NUCLEOTIDE SEQUENCE</scope>
    <source>
        <strain evidence="2">E1425</strain>
    </source>
</reference>
<proteinExistence type="predicted"/>
<accession>A0A9P3HCS1</accession>
<gene>
    <name evidence="2" type="ORF">EMPS_06620</name>
</gene>
<keyword evidence="3" id="KW-1185">Reference proteome</keyword>
<evidence type="ECO:0000313" key="3">
    <source>
        <dbReference type="Proteomes" id="UP000827284"/>
    </source>
</evidence>
<dbReference type="Proteomes" id="UP000827284">
    <property type="component" value="Unassembled WGS sequence"/>
</dbReference>
<dbReference type="Gene3D" id="3.80.10.10">
    <property type="entry name" value="Ribonuclease Inhibitor"/>
    <property type="match status" value="1"/>
</dbReference>
<organism evidence="2 3">
    <name type="scientific">Entomortierella parvispora</name>
    <dbReference type="NCBI Taxonomy" id="205924"/>
    <lineage>
        <taxon>Eukaryota</taxon>
        <taxon>Fungi</taxon>
        <taxon>Fungi incertae sedis</taxon>
        <taxon>Mucoromycota</taxon>
        <taxon>Mortierellomycotina</taxon>
        <taxon>Mortierellomycetes</taxon>
        <taxon>Mortierellales</taxon>
        <taxon>Mortierellaceae</taxon>
        <taxon>Entomortierella</taxon>
    </lineage>
</organism>
<dbReference type="AlphaFoldDB" id="A0A9P3HCS1"/>
<dbReference type="SUPFAM" id="SSF52058">
    <property type="entry name" value="L domain-like"/>
    <property type="match status" value="1"/>
</dbReference>
<protein>
    <submittedName>
        <fullName evidence="2">Uncharacterized protein</fullName>
    </submittedName>
</protein>
<dbReference type="InterPro" id="IPR032675">
    <property type="entry name" value="LRR_dom_sf"/>
</dbReference>
<dbReference type="EMBL" id="BQFW01000008">
    <property type="protein sequence ID" value="GJJ74262.1"/>
    <property type="molecule type" value="Genomic_DNA"/>
</dbReference>
<comment type="caution">
    <text evidence="2">The sequence shown here is derived from an EMBL/GenBank/DDBJ whole genome shotgun (WGS) entry which is preliminary data.</text>
</comment>
<evidence type="ECO:0000313" key="2">
    <source>
        <dbReference type="EMBL" id="GJJ74262.1"/>
    </source>
</evidence>
<sequence>MCGQPEQPVLIRHASHIRDLTLNLRSASAAPLVSKATSLHSLLVKAKIDPVALKSKVWITVKGLLKNNPHLYALQFDCLPHPYDIRRLPLDLSPSLPPRLMELRLKFAILDLAHLKGLSTLAVLDLQDCIIESYPHEREGPPMFPVLETLVLHGHGADYISHSALDWMAHCPRLKGLILVDYQPNPKMSSSISHWSPSLTLDSLRHSLVLDDERQAQLISKFPRLTSIMVQGDAAFGEKTFRAGKMNGLWESIRVLVLGEGQKQHPAAIMSILGAAPLLRSLHCQRMDAADLPKNTGSGSLTTMPRKPQWACTELELISVDEFNWSKDKAQNRHMQEELKALKDLRDISLTTSPSADATPAHNNKDDQSGQSQDPIKLWKRGLYVPTLIEQKPAMRWMLRTWPHLRYYSNGNKNSEHVFDGWLSW</sequence>
<name>A0A9P3HCS1_9FUNG</name>
<feature type="region of interest" description="Disordered" evidence="1">
    <location>
        <begin position="351"/>
        <end position="374"/>
    </location>
</feature>
<reference evidence="2" key="1">
    <citation type="submission" date="2021-11" db="EMBL/GenBank/DDBJ databases">
        <authorList>
            <person name="Herlambang A."/>
            <person name="Guo Y."/>
            <person name="Takashima Y."/>
            <person name="Nishizawa T."/>
        </authorList>
    </citation>
    <scope>NUCLEOTIDE SEQUENCE</scope>
    <source>
        <strain evidence="2">E1425</strain>
    </source>
</reference>
<evidence type="ECO:0000256" key="1">
    <source>
        <dbReference type="SAM" id="MobiDB-lite"/>
    </source>
</evidence>